<reference evidence="1" key="1">
    <citation type="submission" date="2021-02" db="EMBL/GenBank/DDBJ databases">
        <authorList>
            <person name="Nowell W R."/>
        </authorList>
    </citation>
    <scope>NUCLEOTIDE SEQUENCE</scope>
</reference>
<proteinExistence type="predicted"/>
<feature type="non-terminal residue" evidence="1">
    <location>
        <position position="1"/>
    </location>
</feature>
<dbReference type="Proteomes" id="UP000663854">
    <property type="component" value="Unassembled WGS sequence"/>
</dbReference>
<accession>A0A815YCD5</accession>
<dbReference type="AlphaFoldDB" id="A0A815YCD5"/>
<organism evidence="1 3">
    <name type="scientific">Rotaria sordida</name>
    <dbReference type="NCBI Taxonomy" id="392033"/>
    <lineage>
        <taxon>Eukaryota</taxon>
        <taxon>Metazoa</taxon>
        <taxon>Spiralia</taxon>
        <taxon>Gnathifera</taxon>
        <taxon>Rotifera</taxon>
        <taxon>Eurotatoria</taxon>
        <taxon>Bdelloidea</taxon>
        <taxon>Philodinida</taxon>
        <taxon>Philodinidae</taxon>
        <taxon>Rotaria</taxon>
    </lineage>
</organism>
<comment type="caution">
    <text evidence="1">The sequence shown here is derived from an EMBL/GenBank/DDBJ whole genome shotgun (WGS) entry which is preliminary data.</text>
</comment>
<evidence type="ECO:0000313" key="4">
    <source>
        <dbReference type="Proteomes" id="UP000663870"/>
    </source>
</evidence>
<dbReference type="EMBL" id="CAJNOH010016134">
    <property type="protein sequence ID" value="CAF1569053.1"/>
    <property type="molecule type" value="Genomic_DNA"/>
</dbReference>
<evidence type="ECO:0000313" key="1">
    <source>
        <dbReference type="EMBL" id="CAF1569053.1"/>
    </source>
</evidence>
<evidence type="ECO:0000313" key="3">
    <source>
        <dbReference type="Proteomes" id="UP000663854"/>
    </source>
</evidence>
<dbReference type="EMBL" id="CAJNOL010018078">
    <property type="protein sequence ID" value="CAF1680521.1"/>
    <property type="molecule type" value="Genomic_DNA"/>
</dbReference>
<protein>
    <submittedName>
        <fullName evidence="1">Uncharacterized protein</fullName>
    </submittedName>
</protein>
<keyword evidence="4" id="KW-1185">Reference proteome</keyword>
<name>A0A815YCD5_9BILA</name>
<dbReference type="Proteomes" id="UP000663870">
    <property type="component" value="Unassembled WGS sequence"/>
</dbReference>
<sequence length="39" mass="4436">PNEKPVAFYHHLKLFSTEPDVVAGTKALVNEHYDELVNL</sequence>
<gene>
    <name evidence="2" type="ORF">JXQ802_LOCUS59088</name>
    <name evidence="1" type="ORF">PYM288_LOCUS42436</name>
</gene>
<evidence type="ECO:0000313" key="2">
    <source>
        <dbReference type="EMBL" id="CAF1680521.1"/>
    </source>
</evidence>